<dbReference type="InterPro" id="IPR013785">
    <property type="entry name" value="Aldolase_TIM"/>
</dbReference>
<dbReference type="GO" id="GO:0005829">
    <property type="term" value="C:cytosol"/>
    <property type="evidence" value="ECO:0007669"/>
    <property type="project" value="TreeGrafter"/>
</dbReference>
<feature type="domain" description="Radical SAM core" evidence="7">
    <location>
        <begin position="32"/>
        <end position="266"/>
    </location>
</feature>
<dbReference type="SFLD" id="SFLDS00029">
    <property type="entry name" value="Radical_SAM"/>
    <property type="match status" value="1"/>
</dbReference>
<proteinExistence type="predicted"/>
<gene>
    <name evidence="8" type="ORF">DFW101_2385</name>
</gene>
<dbReference type="SFLD" id="SFLDG01082">
    <property type="entry name" value="B12-binding_domain_containing"/>
    <property type="match status" value="1"/>
</dbReference>
<dbReference type="eggNOG" id="COG1243">
    <property type="taxonomic scope" value="Bacteria"/>
</dbReference>
<sequence length="364" mass="37817">MQVTPQGRGQAAGNGPKAGRAGRFFRHPEPGGTAGPVWPVFLTFKGCPGRCLFCAQPLQTGRPPRPLSRTLDAMSAGLEAAGRAGRGPYELAFYGGVFTGLPEPWPERFLAEAIRLRERGLVTRVRCSTRPDACDPARLARLAAAGLSLVELGAQTFDDGVLAASGRGHDAAATRRAARAVRAAGLSLGLQLLPGLPGHTPAAFARDAAETAALGPEIVRLYPCLVVAGTPLAALYRAGRYAPWDLGTTLAALAGALPVLWRAGARVARIGLAPQPDFDAAILAGPVHPALGARVRALALCDLVAAEVRALGGPAAGLAAPARFAGQFFGHGRELVPRYQALGLGPGTVRFEDREDFFLAARAV</sequence>
<keyword evidence="5" id="KW-0411">Iron-sulfur</keyword>
<dbReference type="SUPFAM" id="SSF102114">
    <property type="entry name" value="Radical SAM enzymes"/>
    <property type="match status" value="1"/>
</dbReference>
<reference evidence="9" key="1">
    <citation type="journal article" date="2015" name="Genome Announc.">
        <title>High-Quality Draft Genome Sequence of Desulfovibrio carbinoliphilus FW-101-2B, an Organic Acid-Oxidizing Sulfate-Reducing Bacterium Isolated from Uranium(VI)-Contaminated Groundwater.</title>
        <authorList>
            <person name="Ramsay B.D."/>
            <person name="Hwang C."/>
            <person name="Woo H.L."/>
            <person name="Carroll S.L."/>
            <person name="Lucas S."/>
            <person name="Han J."/>
            <person name="Lapidus A.L."/>
            <person name="Cheng J.F."/>
            <person name="Goodwin L.A."/>
            <person name="Pitluck S."/>
            <person name="Peters L."/>
            <person name="Chertkov O."/>
            <person name="Held B."/>
            <person name="Detter J.C."/>
            <person name="Han C.S."/>
            <person name="Tapia R."/>
            <person name="Land M.L."/>
            <person name="Hauser L.J."/>
            <person name="Kyrpides N.C."/>
            <person name="Ivanova N.N."/>
            <person name="Mikhailova N."/>
            <person name="Pagani I."/>
            <person name="Woyke T."/>
            <person name="Arkin A.P."/>
            <person name="Dehal P."/>
            <person name="Chivian D."/>
            <person name="Criddle C.S."/>
            <person name="Wu W."/>
            <person name="Chakraborty R."/>
            <person name="Hazen T.C."/>
            <person name="Fields M.W."/>
        </authorList>
    </citation>
    <scope>NUCLEOTIDE SEQUENCE [LARGE SCALE GENOMIC DNA]</scope>
    <source>
        <strain evidence="9">FW-101-2B</strain>
    </source>
</reference>
<name>G7Q566_9BACT</name>
<dbReference type="GO" id="GO:0051536">
    <property type="term" value="F:iron-sulfur cluster binding"/>
    <property type="evidence" value="ECO:0007669"/>
    <property type="project" value="UniProtKB-KW"/>
</dbReference>
<dbReference type="Pfam" id="PF04055">
    <property type="entry name" value="Radical_SAM"/>
    <property type="match status" value="1"/>
</dbReference>
<dbReference type="GO" id="GO:0003824">
    <property type="term" value="F:catalytic activity"/>
    <property type="evidence" value="ECO:0007669"/>
    <property type="project" value="InterPro"/>
</dbReference>
<dbReference type="AlphaFoldDB" id="G7Q566"/>
<keyword evidence="2" id="KW-0949">S-adenosyl-L-methionine</keyword>
<dbReference type="Proteomes" id="UP000004662">
    <property type="component" value="Chromosome"/>
</dbReference>
<dbReference type="STRING" id="694327.DFW101_2385"/>
<evidence type="ECO:0000259" key="7">
    <source>
        <dbReference type="PROSITE" id="PS51918"/>
    </source>
</evidence>
<evidence type="ECO:0000256" key="4">
    <source>
        <dbReference type="ARBA" id="ARBA00023004"/>
    </source>
</evidence>
<evidence type="ECO:0000256" key="5">
    <source>
        <dbReference type="ARBA" id="ARBA00023014"/>
    </source>
</evidence>
<dbReference type="Pfam" id="PF16199">
    <property type="entry name" value="Radical_SAM_C"/>
    <property type="match status" value="1"/>
</dbReference>
<evidence type="ECO:0000313" key="9">
    <source>
        <dbReference type="Proteomes" id="UP000004662"/>
    </source>
</evidence>
<evidence type="ECO:0000256" key="1">
    <source>
        <dbReference type="ARBA" id="ARBA00001966"/>
    </source>
</evidence>
<dbReference type="PROSITE" id="PS51918">
    <property type="entry name" value="RADICAL_SAM"/>
    <property type="match status" value="1"/>
</dbReference>
<dbReference type="RefSeq" id="WP_009181765.1">
    <property type="nucleotide sequence ID" value="NZ_CM001368.1"/>
</dbReference>
<dbReference type="GO" id="GO:0046872">
    <property type="term" value="F:metal ion binding"/>
    <property type="evidence" value="ECO:0007669"/>
    <property type="project" value="UniProtKB-KW"/>
</dbReference>
<keyword evidence="9" id="KW-1185">Reference proteome</keyword>
<dbReference type="PANTHER" id="PTHR43409">
    <property type="entry name" value="ANAEROBIC MAGNESIUM-PROTOPORPHYRIN IX MONOMETHYL ESTER CYCLASE-RELATED"/>
    <property type="match status" value="1"/>
</dbReference>
<dbReference type="InterPro" id="IPR058240">
    <property type="entry name" value="rSAM_sf"/>
</dbReference>
<dbReference type="InterPro" id="IPR032432">
    <property type="entry name" value="Radical_SAM_C"/>
</dbReference>
<dbReference type="InterPro" id="IPR007197">
    <property type="entry name" value="rSAM"/>
</dbReference>
<comment type="cofactor">
    <cofactor evidence="1">
        <name>[4Fe-4S] cluster</name>
        <dbReference type="ChEBI" id="CHEBI:49883"/>
    </cofactor>
</comment>
<feature type="region of interest" description="Disordered" evidence="6">
    <location>
        <begin position="1"/>
        <end position="30"/>
    </location>
</feature>
<dbReference type="InterPro" id="IPR051198">
    <property type="entry name" value="BchE-like"/>
</dbReference>
<keyword evidence="3" id="KW-0479">Metal-binding</keyword>
<dbReference type="EMBL" id="CM001368">
    <property type="protein sequence ID" value="EHJ48389.1"/>
    <property type="molecule type" value="Genomic_DNA"/>
</dbReference>
<evidence type="ECO:0000256" key="3">
    <source>
        <dbReference type="ARBA" id="ARBA00022723"/>
    </source>
</evidence>
<dbReference type="Gene3D" id="3.20.20.70">
    <property type="entry name" value="Aldolase class I"/>
    <property type="match status" value="1"/>
</dbReference>
<evidence type="ECO:0000313" key="8">
    <source>
        <dbReference type="EMBL" id="EHJ48389.1"/>
    </source>
</evidence>
<organism evidence="8 9">
    <name type="scientific">Solidesulfovibrio carbinoliphilus subsp. oakridgensis</name>
    <dbReference type="NCBI Taxonomy" id="694327"/>
    <lineage>
        <taxon>Bacteria</taxon>
        <taxon>Pseudomonadati</taxon>
        <taxon>Thermodesulfobacteriota</taxon>
        <taxon>Desulfovibrionia</taxon>
        <taxon>Desulfovibrionales</taxon>
        <taxon>Desulfovibrionaceae</taxon>
        <taxon>Solidesulfovibrio</taxon>
    </lineage>
</organism>
<keyword evidence="4" id="KW-0408">Iron</keyword>
<dbReference type="OrthoDB" id="9815044at2"/>
<dbReference type="InterPro" id="IPR006638">
    <property type="entry name" value="Elp3/MiaA/NifB-like_rSAM"/>
</dbReference>
<evidence type="ECO:0000256" key="6">
    <source>
        <dbReference type="SAM" id="MobiDB-lite"/>
    </source>
</evidence>
<dbReference type="SFLD" id="SFLDG01086">
    <property type="entry name" value="elongater_protein-like"/>
    <property type="match status" value="1"/>
</dbReference>
<dbReference type="PANTHER" id="PTHR43409:SF16">
    <property type="entry name" value="SLR0320 PROTEIN"/>
    <property type="match status" value="1"/>
</dbReference>
<accession>G7Q566</accession>
<dbReference type="HOGENOM" id="CLU_057482_1_0_7"/>
<protein>
    <submittedName>
        <fullName evidence="8">Radical SAM domain protein</fullName>
    </submittedName>
</protein>
<dbReference type="SMART" id="SM00729">
    <property type="entry name" value="Elp3"/>
    <property type="match status" value="1"/>
</dbReference>
<evidence type="ECO:0000256" key="2">
    <source>
        <dbReference type="ARBA" id="ARBA00022691"/>
    </source>
</evidence>